<gene>
    <name evidence="1" type="ORF">LDX50_06715</name>
    <name evidence="2" type="ORF">LDX50_12685</name>
    <name evidence="3" type="ORF">LDX50_18405</name>
</gene>
<comment type="caution">
    <text evidence="2">The sequence shown here is derived from an EMBL/GenBank/DDBJ whole genome shotgun (WGS) entry which is preliminary data.</text>
</comment>
<dbReference type="EMBL" id="JAIXNE010000003">
    <property type="protein sequence ID" value="MCA6075730.1"/>
    <property type="molecule type" value="Genomic_DNA"/>
</dbReference>
<dbReference type="EMBL" id="JAIXNE010000004">
    <property type="protein sequence ID" value="MCA6076858.1"/>
    <property type="molecule type" value="Genomic_DNA"/>
</dbReference>
<dbReference type="RefSeq" id="WP_225697667.1">
    <property type="nucleotide sequence ID" value="NZ_JAIXNE010000002.1"/>
</dbReference>
<evidence type="ECO:0000313" key="3">
    <source>
        <dbReference type="EMBL" id="MCA6076858.1"/>
    </source>
</evidence>
<dbReference type="PROSITE" id="PS51257">
    <property type="entry name" value="PROKAR_LIPOPROTEIN"/>
    <property type="match status" value="1"/>
</dbReference>
<name>A0A9X1HR73_9BACT</name>
<reference evidence="2" key="1">
    <citation type="submission" date="2021-09" db="EMBL/GenBank/DDBJ databases">
        <title>Fulvivirga sp. isolated from coastal sediment.</title>
        <authorList>
            <person name="Yu H."/>
        </authorList>
    </citation>
    <scope>NUCLEOTIDE SEQUENCE</scope>
    <source>
        <strain evidence="2">1062</strain>
    </source>
</reference>
<evidence type="ECO:0000313" key="1">
    <source>
        <dbReference type="EMBL" id="MCA6074553.1"/>
    </source>
</evidence>
<dbReference type="Proteomes" id="UP001139409">
    <property type="component" value="Unassembled WGS sequence"/>
</dbReference>
<proteinExistence type="predicted"/>
<protein>
    <submittedName>
        <fullName evidence="2">SprB repeat-containing protein</fullName>
    </submittedName>
</protein>
<sequence length="259" mass="26982">MKKLSILSLIILLFGCQSEQEEPSVNCSTYGLQIQLSSTTDANCGNADGAITVSATGGDGNYTFSLNGGNSNTNGQFTNVAAGVYTVTVKDNSPCSANVTATVNNLDGVQFGAVSLTDAGCSSDNGAIEVTAIEGVPPYSYAIDGGPFQDEAIFSQLTAGEYTVLISDAQDCETSQTVKVFNGTSWDAEVSPIIVNNCAISGCHAGTQPPDFREFANVVSNADRIKTRTGNGTMPPNATLSEEQKQLIACWVDDGARDN</sequence>
<dbReference type="Pfam" id="PF13573">
    <property type="entry name" value="SprB"/>
    <property type="match status" value="2"/>
</dbReference>
<keyword evidence="4" id="KW-1185">Reference proteome</keyword>
<dbReference type="InterPro" id="IPR025667">
    <property type="entry name" value="SprB_repeat"/>
</dbReference>
<organism evidence="2 4">
    <name type="scientific">Fulvivirga sedimenti</name>
    <dbReference type="NCBI Taxonomy" id="2879465"/>
    <lineage>
        <taxon>Bacteria</taxon>
        <taxon>Pseudomonadati</taxon>
        <taxon>Bacteroidota</taxon>
        <taxon>Cytophagia</taxon>
        <taxon>Cytophagales</taxon>
        <taxon>Fulvivirgaceae</taxon>
        <taxon>Fulvivirga</taxon>
    </lineage>
</organism>
<dbReference type="EMBL" id="JAIXNE010000002">
    <property type="protein sequence ID" value="MCA6074553.1"/>
    <property type="molecule type" value="Genomic_DNA"/>
</dbReference>
<evidence type="ECO:0000313" key="4">
    <source>
        <dbReference type="Proteomes" id="UP001139409"/>
    </source>
</evidence>
<evidence type="ECO:0000313" key="2">
    <source>
        <dbReference type="EMBL" id="MCA6075730.1"/>
    </source>
</evidence>
<accession>A0A9X1HR73</accession>
<dbReference type="AlphaFoldDB" id="A0A9X1HR73"/>